<name>A0A2T7CJ31_9POAL</name>
<accession>A0A2T7CJ31</accession>
<dbReference type="AlphaFoldDB" id="A0A2T7CJ31"/>
<sequence length="73" mass="8070">MILSYQLPLTQLGCYLISRTLLPKISYVTSISVIITHLEVVTAEVNGSLVMVNKVNRVNNVHMANPPIACMSR</sequence>
<evidence type="ECO:0000313" key="2">
    <source>
        <dbReference type="Proteomes" id="UP000244336"/>
    </source>
</evidence>
<gene>
    <name evidence="1" type="ORF">GQ55_8G000600</name>
</gene>
<evidence type="ECO:0000313" key="1">
    <source>
        <dbReference type="EMBL" id="PUZ43341.1"/>
    </source>
</evidence>
<protein>
    <submittedName>
        <fullName evidence="1">Uncharacterized protein</fullName>
    </submittedName>
</protein>
<dbReference type="EMBL" id="CM009756">
    <property type="protein sequence ID" value="PUZ43341.1"/>
    <property type="molecule type" value="Genomic_DNA"/>
</dbReference>
<dbReference type="Gramene" id="PUZ43341">
    <property type="protein sequence ID" value="PUZ43341"/>
    <property type="gene ID" value="GQ55_8G000600"/>
</dbReference>
<proteinExistence type="predicted"/>
<organism evidence="1 2">
    <name type="scientific">Panicum hallii var. hallii</name>
    <dbReference type="NCBI Taxonomy" id="1504633"/>
    <lineage>
        <taxon>Eukaryota</taxon>
        <taxon>Viridiplantae</taxon>
        <taxon>Streptophyta</taxon>
        <taxon>Embryophyta</taxon>
        <taxon>Tracheophyta</taxon>
        <taxon>Spermatophyta</taxon>
        <taxon>Magnoliopsida</taxon>
        <taxon>Liliopsida</taxon>
        <taxon>Poales</taxon>
        <taxon>Poaceae</taxon>
        <taxon>PACMAD clade</taxon>
        <taxon>Panicoideae</taxon>
        <taxon>Panicodae</taxon>
        <taxon>Paniceae</taxon>
        <taxon>Panicinae</taxon>
        <taxon>Panicum</taxon>
        <taxon>Panicum sect. Panicum</taxon>
    </lineage>
</organism>
<keyword evidence="2" id="KW-1185">Reference proteome</keyword>
<reference evidence="1 2" key="1">
    <citation type="submission" date="2018-04" db="EMBL/GenBank/DDBJ databases">
        <title>WGS assembly of Panicum hallii var. hallii HAL2.</title>
        <authorList>
            <person name="Lovell J."/>
            <person name="Jenkins J."/>
            <person name="Lowry D."/>
            <person name="Mamidi S."/>
            <person name="Sreedasyam A."/>
            <person name="Weng X."/>
            <person name="Barry K."/>
            <person name="Bonette J."/>
            <person name="Campitelli B."/>
            <person name="Daum C."/>
            <person name="Gordon S."/>
            <person name="Gould B."/>
            <person name="Lipzen A."/>
            <person name="MacQueen A."/>
            <person name="Palacio-Mejia J."/>
            <person name="Plott C."/>
            <person name="Shakirov E."/>
            <person name="Shu S."/>
            <person name="Yoshinaga Y."/>
            <person name="Zane M."/>
            <person name="Rokhsar D."/>
            <person name="Grimwood J."/>
            <person name="Schmutz J."/>
            <person name="Juenger T."/>
        </authorList>
    </citation>
    <scope>NUCLEOTIDE SEQUENCE [LARGE SCALE GENOMIC DNA]</scope>
    <source>
        <strain evidence="2">cv. HAL2</strain>
    </source>
</reference>
<dbReference type="Proteomes" id="UP000244336">
    <property type="component" value="Chromosome 8"/>
</dbReference>